<organism evidence="9 10">
    <name type="scientific">Flavobacterium branchiophilum</name>
    <dbReference type="NCBI Taxonomy" id="55197"/>
    <lineage>
        <taxon>Bacteria</taxon>
        <taxon>Pseudomonadati</taxon>
        <taxon>Bacteroidota</taxon>
        <taxon>Flavobacteriia</taxon>
        <taxon>Flavobacteriales</taxon>
        <taxon>Flavobacteriaceae</taxon>
        <taxon>Flavobacterium</taxon>
    </lineage>
</organism>
<accession>A0A543G2C4</accession>
<evidence type="ECO:0000313" key="9">
    <source>
        <dbReference type="EMBL" id="TQM40246.1"/>
    </source>
</evidence>
<dbReference type="EC" id="2.1.1.37" evidence="8"/>
<dbReference type="PROSITE" id="PS00094">
    <property type="entry name" value="C5_MTASE_1"/>
    <property type="match status" value="1"/>
</dbReference>
<dbReference type="Pfam" id="PF00145">
    <property type="entry name" value="DNA_methylase"/>
    <property type="match status" value="2"/>
</dbReference>
<dbReference type="InterPro" id="IPR029063">
    <property type="entry name" value="SAM-dependent_MTases_sf"/>
</dbReference>
<evidence type="ECO:0000256" key="1">
    <source>
        <dbReference type="ARBA" id="ARBA00022603"/>
    </source>
</evidence>
<dbReference type="Proteomes" id="UP000320773">
    <property type="component" value="Unassembled WGS sequence"/>
</dbReference>
<evidence type="ECO:0000256" key="7">
    <source>
        <dbReference type="RuleBase" id="RU000416"/>
    </source>
</evidence>
<dbReference type="SUPFAM" id="SSF53335">
    <property type="entry name" value="S-adenosyl-L-methionine-dependent methyltransferases"/>
    <property type="match status" value="1"/>
</dbReference>
<dbReference type="CDD" id="cd00315">
    <property type="entry name" value="Cyt_C5_DNA_methylase"/>
    <property type="match status" value="1"/>
</dbReference>
<evidence type="ECO:0000256" key="4">
    <source>
        <dbReference type="ARBA" id="ARBA00022747"/>
    </source>
</evidence>
<comment type="caution">
    <text evidence="9">The sequence shown here is derived from an EMBL/GenBank/DDBJ whole genome shotgun (WGS) entry which is preliminary data.</text>
</comment>
<dbReference type="Gene3D" id="3.90.120.10">
    <property type="entry name" value="DNA Methylase, subunit A, domain 2"/>
    <property type="match status" value="1"/>
</dbReference>
<keyword evidence="1 6" id="KW-0489">Methyltransferase</keyword>
<evidence type="ECO:0000256" key="5">
    <source>
        <dbReference type="ARBA" id="ARBA00047422"/>
    </source>
</evidence>
<feature type="active site" evidence="6">
    <location>
        <position position="83"/>
    </location>
</feature>
<dbReference type="EMBL" id="VFPJ01000001">
    <property type="protein sequence ID" value="TQM40246.1"/>
    <property type="molecule type" value="Genomic_DNA"/>
</dbReference>
<proteinExistence type="inferred from homology"/>
<dbReference type="PANTHER" id="PTHR46098:SF1">
    <property type="entry name" value="TRNA (CYTOSINE(38)-C(5))-METHYLTRANSFERASE"/>
    <property type="match status" value="1"/>
</dbReference>
<dbReference type="RefSeq" id="WP_207758833.1">
    <property type="nucleotide sequence ID" value="NZ_VFPJ01000001.1"/>
</dbReference>
<sequence>MKSEFTFIDLFAGIGGFHLALHRLGGTCVFASEIDDFARQTYEANYKKISPKLFENNLFNKDIRTITPKNLPDFDILCAGFPCQPFSQAGQKRGFEDNHNSERGNLFFNIAEILEVKKPKAFFLENVRGLITHDEGKTFKIIRNILEDELGYSFYFKIVQASDYGLPQLRPRAFIVGFRDEDFMKSFNFPSPVPLKYNMSDVWGGNCTREIGFTIRIGGRGSNIDDRRNWDNYIVDGKLRRLSYIEAKKMQGFPDDFIFPVTPAQAIKQLGNSVAVDAIEAVAKNILEHLNNLTPKKTNLKSTKNKGEWTELLVFIKLLLDKKLSLSDEKLNANTNSLKINKITTHNLDYDFLLSNLSTITVKNKVNNSEKNVTISEIINTDVIKLLVSKIKDNSQTFEIPEFNIIQDTLGFNVIKGGNSNQKADILLDIENLYIQKENEGFGIKSYLGSKPTLLNASGNTNFIFKINGLNKTYIDEINAIDTPTKLKDRLNKIEELGGNFQYIGAERDTMDFNLRMVDSEMPTLIGQLLLCFYKERTSSLVDICNNLLENTNDIDKKTLLITKIKKLLVDILLGFFAGTKWNGSYEANGTIVMKNNGDCVGFHIIELDNLKNYLFENIKLDTPSTTRHRFGKLYLEKDGELYFKLNLQLRF</sequence>
<keyword evidence="4" id="KW-0680">Restriction system</keyword>
<dbReference type="AlphaFoldDB" id="A0A543G2C4"/>
<dbReference type="GO" id="GO:0003886">
    <property type="term" value="F:DNA (cytosine-5-)-methyltransferase activity"/>
    <property type="evidence" value="ECO:0007669"/>
    <property type="project" value="UniProtKB-EC"/>
</dbReference>
<dbReference type="PROSITE" id="PS51679">
    <property type="entry name" value="SAM_MT_C5"/>
    <property type="match status" value="1"/>
</dbReference>
<dbReference type="InterPro" id="IPR001525">
    <property type="entry name" value="C5_MeTfrase"/>
</dbReference>
<dbReference type="Gene3D" id="3.40.50.150">
    <property type="entry name" value="Vaccinia Virus protein VP39"/>
    <property type="match status" value="1"/>
</dbReference>
<evidence type="ECO:0000256" key="2">
    <source>
        <dbReference type="ARBA" id="ARBA00022679"/>
    </source>
</evidence>
<gene>
    <name evidence="9" type="ORF">BC670_1123</name>
</gene>
<dbReference type="InterPro" id="IPR050750">
    <property type="entry name" value="C5-MTase"/>
</dbReference>
<comment type="catalytic activity">
    <reaction evidence="5 8">
        <text>a 2'-deoxycytidine in DNA + S-adenosyl-L-methionine = a 5-methyl-2'-deoxycytidine in DNA + S-adenosyl-L-homocysteine + H(+)</text>
        <dbReference type="Rhea" id="RHEA:13681"/>
        <dbReference type="Rhea" id="RHEA-COMP:11369"/>
        <dbReference type="Rhea" id="RHEA-COMP:11370"/>
        <dbReference type="ChEBI" id="CHEBI:15378"/>
        <dbReference type="ChEBI" id="CHEBI:57856"/>
        <dbReference type="ChEBI" id="CHEBI:59789"/>
        <dbReference type="ChEBI" id="CHEBI:85452"/>
        <dbReference type="ChEBI" id="CHEBI:85454"/>
        <dbReference type="EC" id="2.1.1.37"/>
    </reaction>
</comment>
<dbReference type="InterPro" id="IPR019062">
    <property type="entry name" value="Restrct_endonuc_II_HpaII"/>
</dbReference>
<comment type="similarity">
    <text evidence="6 7">Belongs to the class I-like SAM-binding methyltransferase superfamily. C5-methyltransferase family.</text>
</comment>
<evidence type="ECO:0000313" key="10">
    <source>
        <dbReference type="Proteomes" id="UP000320773"/>
    </source>
</evidence>
<reference evidence="9 10" key="1">
    <citation type="submission" date="2019-06" db="EMBL/GenBank/DDBJ databases">
        <title>Genomic Encyclopedia of Archaeal and Bacterial Type Strains, Phase II (KMG-II): from individual species to whole genera.</title>
        <authorList>
            <person name="Goeker M."/>
        </authorList>
    </citation>
    <scope>NUCLEOTIDE SEQUENCE [LARGE SCALE GENOMIC DNA]</scope>
    <source>
        <strain evidence="9 10">DSM 24789</strain>
    </source>
</reference>
<dbReference type="PANTHER" id="PTHR46098">
    <property type="entry name" value="TRNA (CYTOSINE(38)-C(5))-METHYLTRANSFERASE"/>
    <property type="match status" value="1"/>
</dbReference>
<dbReference type="InterPro" id="IPR018117">
    <property type="entry name" value="C5_DNA_meth_AS"/>
</dbReference>
<keyword evidence="3 6" id="KW-0949">S-adenosyl-L-methionine</keyword>
<dbReference type="Pfam" id="PF09561">
    <property type="entry name" value="RE_HpaII"/>
    <property type="match status" value="1"/>
</dbReference>
<evidence type="ECO:0000256" key="3">
    <source>
        <dbReference type="ARBA" id="ARBA00022691"/>
    </source>
</evidence>
<evidence type="ECO:0000256" key="6">
    <source>
        <dbReference type="PROSITE-ProRule" id="PRU01016"/>
    </source>
</evidence>
<name>A0A543G2C4_9FLAO</name>
<dbReference type="GO" id="GO:0009307">
    <property type="term" value="P:DNA restriction-modification system"/>
    <property type="evidence" value="ECO:0007669"/>
    <property type="project" value="UniProtKB-KW"/>
</dbReference>
<dbReference type="GO" id="GO:0032259">
    <property type="term" value="P:methylation"/>
    <property type="evidence" value="ECO:0007669"/>
    <property type="project" value="UniProtKB-KW"/>
</dbReference>
<keyword evidence="2 6" id="KW-0808">Transferase</keyword>
<dbReference type="NCBIfam" id="TIGR00675">
    <property type="entry name" value="dcm"/>
    <property type="match status" value="1"/>
</dbReference>
<dbReference type="PRINTS" id="PR00105">
    <property type="entry name" value="C5METTRFRASE"/>
</dbReference>
<protein>
    <recommendedName>
        <fullName evidence="8">Cytosine-specific methyltransferase</fullName>
        <ecNumber evidence="8">2.1.1.37</ecNumber>
    </recommendedName>
</protein>
<evidence type="ECO:0000256" key="8">
    <source>
        <dbReference type="RuleBase" id="RU000417"/>
    </source>
</evidence>